<feature type="compositionally biased region" description="Basic and acidic residues" evidence="1">
    <location>
        <begin position="43"/>
        <end position="53"/>
    </location>
</feature>
<proteinExistence type="predicted"/>
<feature type="region of interest" description="Disordered" evidence="1">
    <location>
        <begin position="43"/>
        <end position="70"/>
    </location>
</feature>
<dbReference type="HOGENOM" id="CLU_1898160_0_0_1"/>
<gene>
    <name evidence="2" type="ORF">CRE_06143</name>
</gene>
<keyword evidence="3" id="KW-1185">Reference proteome</keyword>
<organism evidence="3">
    <name type="scientific">Caenorhabditis remanei</name>
    <name type="common">Caenorhabditis vulgaris</name>
    <dbReference type="NCBI Taxonomy" id="31234"/>
    <lineage>
        <taxon>Eukaryota</taxon>
        <taxon>Metazoa</taxon>
        <taxon>Ecdysozoa</taxon>
        <taxon>Nematoda</taxon>
        <taxon>Chromadorea</taxon>
        <taxon>Rhabditida</taxon>
        <taxon>Rhabditina</taxon>
        <taxon>Rhabditomorpha</taxon>
        <taxon>Rhabditoidea</taxon>
        <taxon>Rhabditidae</taxon>
        <taxon>Peloderinae</taxon>
        <taxon>Caenorhabditis</taxon>
    </lineage>
</organism>
<evidence type="ECO:0000313" key="3">
    <source>
        <dbReference type="Proteomes" id="UP000008281"/>
    </source>
</evidence>
<evidence type="ECO:0000256" key="1">
    <source>
        <dbReference type="SAM" id="MobiDB-lite"/>
    </source>
</evidence>
<accession>E3NEF7</accession>
<protein>
    <submittedName>
        <fullName evidence="2">Uncharacterized protein</fullName>
    </submittedName>
</protein>
<evidence type="ECO:0000313" key="2">
    <source>
        <dbReference type="EMBL" id="EFO94561.1"/>
    </source>
</evidence>
<dbReference type="AlphaFoldDB" id="E3NEF7"/>
<dbReference type="Proteomes" id="UP000008281">
    <property type="component" value="Unassembled WGS sequence"/>
</dbReference>
<feature type="region of interest" description="Disordered" evidence="1">
    <location>
        <begin position="1"/>
        <end position="25"/>
    </location>
</feature>
<feature type="compositionally biased region" description="Basic and acidic residues" evidence="1">
    <location>
        <begin position="1"/>
        <end position="10"/>
    </location>
</feature>
<name>E3NEF7_CAERE</name>
<reference evidence="2" key="1">
    <citation type="submission" date="2007-07" db="EMBL/GenBank/DDBJ databases">
        <title>PCAP assembly of the Caenorhabditis remanei genome.</title>
        <authorList>
            <consortium name="The Caenorhabditis remanei Sequencing Consortium"/>
            <person name="Wilson R.K."/>
        </authorList>
    </citation>
    <scope>NUCLEOTIDE SEQUENCE [LARGE SCALE GENOMIC DNA]</scope>
    <source>
        <strain evidence="2">PB4641</strain>
    </source>
</reference>
<sequence length="134" mass="13896">MIDSYEKTINDTETTGKGGNPKKADNANKLRFVWLGESGWERKPEDWEFDPKSKTNQSNPGFQNKGRPVPLATVSTPRVSPFIAPGAALGAWIGSKKGATIGTAFCPGVGTVVGGVVGGIAGAAVGVIVNKAIL</sequence>
<dbReference type="EMBL" id="DS268620">
    <property type="protein sequence ID" value="EFO94561.1"/>
    <property type="molecule type" value="Genomic_DNA"/>
</dbReference>